<dbReference type="Gene3D" id="3.40.525.10">
    <property type="entry name" value="CRAL-TRIO lipid binding domain"/>
    <property type="match status" value="1"/>
</dbReference>
<dbReference type="InterPro" id="IPR036865">
    <property type="entry name" value="CRAL-TRIO_dom_sf"/>
</dbReference>
<name>T0RJG7_SAPDV</name>
<dbReference type="STRING" id="1156394.T0RJG7"/>
<dbReference type="OMA" id="TIRSHIA"/>
<feature type="transmembrane region" description="Helical" evidence="1">
    <location>
        <begin position="92"/>
        <end position="112"/>
    </location>
</feature>
<feature type="transmembrane region" description="Helical" evidence="1">
    <location>
        <begin position="183"/>
        <end position="206"/>
    </location>
</feature>
<dbReference type="PANTHER" id="PTHR45657">
    <property type="entry name" value="CRAL-TRIO DOMAIN-CONTAINING PROTEIN YKL091C-RELATED"/>
    <property type="match status" value="1"/>
</dbReference>
<feature type="transmembrane region" description="Helical" evidence="1">
    <location>
        <begin position="563"/>
        <end position="582"/>
    </location>
</feature>
<dbReference type="OrthoDB" id="1272441at2759"/>
<dbReference type="InterPro" id="IPR036259">
    <property type="entry name" value="MFS_trans_sf"/>
</dbReference>
<organism evidence="3 4">
    <name type="scientific">Saprolegnia diclina (strain VS20)</name>
    <dbReference type="NCBI Taxonomy" id="1156394"/>
    <lineage>
        <taxon>Eukaryota</taxon>
        <taxon>Sar</taxon>
        <taxon>Stramenopiles</taxon>
        <taxon>Oomycota</taxon>
        <taxon>Saprolegniomycetes</taxon>
        <taxon>Saprolegniales</taxon>
        <taxon>Saprolegniaceae</taxon>
        <taxon>Saprolegnia</taxon>
    </lineage>
</organism>
<dbReference type="SUPFAM" id="SSF52087">
    <property type="entry name" value="CRAL/TRIO domain"/>
    <property type="match status" value="1"/>
</dbReference>
<keyword evidence="4" id="KW-1185">Reference proteome</keyword>
<gene>
    <name evidence="3" type="ORF">SDRG_12256</name>
</gene>
<keyword evidence="1" id="KW-0812">Transmembrane</keyword>
<dbReference type="VEuPathDB" id="FungiDB:SDRG_12256"/>
<accession>T0RJG7</accession>
<evidence type="ECO:0000256" key="1">
    <source>
        <dbReference type="SAM" id="Phobius"/>
    </source>
</evidence>
<dbReference type="Proteomes" id="UP000030762">
    <property type="component" value="Unassembled WGS sequence"/>
</dbReference>
<dbReference type="SMART" id="SM00516">
    <property type="entry name" value="SEC14"/>
    <property type="match status" value="1"/>
</dbReference>
<keyword evidence="1" id="KW-1133">Transmembrane helix</keyword>
<feature type="transmembrane region" description="Helical" evidence="1">
    <location>
        <begin position="588"/>
        <end position="604"/>
    </location>
</feature>
<evidence type="ECO:0000313" key="3">
    <source>
        <dbReference type="EMBL" id="EQC29977.1"/>
    </source>
</evidence>
<protein>
    <recommendedName>
        <fullName evidence="2">CRAL-TRIO domain-containing protein</fullName>
    </recommendedName>
</protein>
<dbReference type="InterPro" id="IPR051026">
    <property type="entry name" value="PI/PC_transfer"/>
</dbReference>
<dbReference type="EMBL" id="JH767179">
    <property type="protein sequence ID" value="EQC29977.1"/>
    <property type="molecule type" value="Genomic_DNA"/>
</dbReference>
<dbReference type="GeneID" id="19952983"/>
<dbReference type="eggNOG" id="ENOG502SA0K">
    <property type="taxonomic scope" value="Eukaryota"/>
</dbReference>
<feature type="transmembrane region" description="Helical" evidence="1">
    <location>
        <begin position="508"/>
        <end position="527"/>
    </location>
</feature>
<evidence type="ECO:0000259" key="2">
    <source>
        <dbReference type="PROSITE" id="PS50191"/>
    </source>
</evidence>
<evidence type="ECO:0000313" key="4">
    <source>
        <dbReference type="Proteomes" id="UP000030762"/>
    </source>
</evidence>
<feature type="transmembrane region" description="Helical" evidence="1">
    <location>
        <begin position="642"/>
        <end position="667"/>
    </location>
</feature>
<dbReference type="SUPFAM" id="SSF103473">
    <property type="entry name" value="MFS general substrate transporter"/>
    <property type="match status" value="1"/>
</dbReference>
<sequence>MLQDDARRWLASPLVALHLCASVEHAGASILQMMSAYVVYTWLAADDRDDPASFAALPVVGKGALLACIGHVAAFASMPAFIALYRSFKWQTMTYIGLSVGLTALALAWMLMSITNVLSIMFVLRALGAGVSGVLVSSVSAAQEYHGSVDVQSLLRPHFGRVMSALFIGLCAVVDVAQDHATIHISFMSLMALFCVLCVFLLRFFVRAQRKALKDEEKNNLLIDDIEMPATPPPAVLGAPRPHFNDIRRLCPHYLYGATTAGHPIWIIQAGLLDVHALQQAGFTSYCLKDHFAYMLSYLRSTNPSTLVVVLDLDGLKLIETQGWTIDWVCTIVAHLQRCAKDDTLCQLYVVNVPFWFSWVWKTIRSHIADATLSKITFLKAKPGFRKATLEPLHHVVGRLALLPTMYGGENPIALSETDQELALDAHITSLNATLEKSRELIYSDGSDDEDAFFDCTPVVDETPTATTMSSDDESPVLRVFVAPPPARIFVPLLQSTNRQLLAMLRAYTMHVTLHVAFDALYPMWVLQHASDSAPLTRLGLAALATGVASGVHLVLRHVPLPPIDRLFALQVAVFAIFPLLLVLDSNVLSWPIVVGLLLAKAVVQDATTRYLWRRVCQAACPDHNAESNEDNIHKVLERTLVWLWLLANACGNLVPPILVALLQHLWAGHVRLALAAIYWGAAALIVLLYMRVRPQLHHSVLDRIV</sequence>
<dbReference type="PROSITE" id="PS50191">
    <property type="entry name" value="CRAL_TRIO"/>
    <property type="match status" value="1"/>
</dbReference>
<keyword evidence="1" id="KW-0472">Membrane</keyword>
<reference evidence="3 4" key="1">
    <citation type="submission" date="2012-04" db="EMBL/GenBank/DDBJ databases">
        <title>The Genome Sequence of Saprolegnia declina VS20.</title>
        <authorList>
            <consortium name="The Broad Institute Genome Sequencing Platform"/>
            <person name="Russ C."/>
            <person name="Nusbaum C."/>
            <person name="Tyler B."/>
            <person name="van West P."/>
            <person name="Dieguez-Uribeondo J."/>
            <person name="de Bruijn I."/>
            <person name="Tripathy S."/>
            <person name="Jiang R."/>
            <person name="Young S.K."/>
            <person name="Zeng Q."/>
            <person name="Gargeya S."/>
            <person name="Fitzgerald M."/>
            <person name="Haas B."/>
            <person name="Abouelleil A."/>
            <person name="Alvarado L."/>
            <person name="Arachchi H.M."/>
            <person name="Berlin A."/>
            <person name="Chapman S.B."/>
            <person name="Goldberg J."/>
            <person name="Griggs A."/>
            <person name="Gujja S."/>
            <person name="Hansen M."/>
            <person name="Howarth C."/>
            <person name="Imamovic A."/>
            <person name="Larimer J."/>
            <person name="McCowen C."/>
            <person name="Montmayeur A."/>
            <person name="Murphy C."/>
            <person name="Neiman D."/>
            <person name="Pearson M."/>
            <person name="Priest M."/>
            <person name="Roberts A."/>
            <person name="Saif S."/>
            <person name="Shea T."/>
            <person name="Sisk P."/>
            <person name="Sykes S."/>
            <person name="Wortman J."/>
            <person name="Nusbaum C."/>
            <person name="Birren B."/>
        </authorList>
    </citation>
    <scope>NUCLEOTIDE SEQUENCE [LARGE SCALE GENOMIC DNA]</scope>
    <source>
        <strain evidence="3 4">VS20</strain>
    </source>
</reference>
<dbReference type="AlphaFoldDB" id="T0RJG7"/>
<feature type="transmembrane region" description="Helical" evidence="1">
    <location>
        <begin position="64"/>
        <end position="85"/>
    </location>
</feature>
<feature type="transmembrane region" description="Helical" evidence="1">
    <location>
        <begin position="539"/>
        <end position="556"/>
    </location>
</feature>
<dbReference type="RefSeq" id="XP_008616544.1">
    <property type="nucleotide sequence ID" value="XM_008618322.1"/>
</dbReference>
<feature type="domain" description="CRAL-TRIO" evidence="2">
    <location>
        <begin position="243"/>
        <end position="415"/>
    </location>
</feature>
<dbReference type="Pfam" id="PF00650">
    <property type="entry name" value="CRAL_TRIO"/>
    <property type="match status" value="1"/>
</dbReference>
<feature type="transmembrane region" description="Helical" evidence="1">
    <location>
        <begin position="673"/>
        <end position="691"/>
    </location>
</feature>
<proteinExistence type="predicted"/>
<dbReference type="InterPro" id="IPR001251">
    <property type="entry name" value="CRAL-TRIO_dom"/>
</dbReference>
<dbReference type="PANTHER" id="PTHR45657:SF1">
    <property type="entry name" value="CRAL-TRIO DOMAIN-CONTAINING PROTEIN YKL091C-RELATED"/>
    <property type="match status" value="1"/>
</dbReference>
<dbReference type="InParanoid" id="T0RJG7"/>
<dbReference type="CDD" id="cd00170">
    <property type="entry name" value="SEC14"/>
    <property type="match status" value="1"/>
</dbReference>